<organism evidence="2">
    <name type="scientific">Micromonospora carbonacea</name>
    <dbReference type="NCBI Taxonomy" id="47853"/>
    <lineage>
        <taxon>Bacteria</taxon>
        <taxon>Bacillati</taxon>
        <taxon>Actinomycetota</taxon>
        <taxon>Actinomycetes</taxon>
        <taxon>Micromonosporales</taxon>
        <taxon>Micromonosporaceae</taxon>
        <taxon>Micromonospora</taxon>
    </lineage>
</organism>
<feature type="region of interest" description="Disordered" evidence="1">
    <location>
        <begin position="151"/>
        <end position="196"/>
    </location>
</feature>
<sequence>MQRRLVAGSLAPLLVCALLLHIGLACRAPFDAAALNTVAPIGPVGPVATTRPALPTPAAAPTIAIGPIADAESSSTAGPMVTGSTARGSTVTLRASVTDGPDPAAQGRAASRAGRVTLEAYRLVTTLAARTGQSPDPTVVTRFDGKACGSVTRFGRGNQSTDRRDPGPQASSALPDATVHRDNTADGRPVTADAGPDPIRLSVLRC</sequence>
<dbReference type="AlphaFoldDB" id="A0A7D5YBT3"/>
<protein>
    <submittedName>
        <fullName evidence="2">Uncharacterized protein</fullName>
    </submittedName>
</protein>
<dbReference type="PROSITE" id="PS51257">
    <property type="entry name" value="PROKAR_LIPOPROTEIN"/>
    <property type="match status" value="1"/>
</dbReference>
<evidence type="ECO:0000313" key="2">
    <source>
        <dbReference type="EMBL" id="QLJ97353.1"/>
    </source>
</evidence>
<proteinExistence type="predicted"/>
<reference evidence="2" key="1">
    <citation type="submission" date="2020-08" db="EMBL/GenBank/DDBJ databases">
        <title>A bifunctional nitrone conjugated secondary metabolite targeting the ribosome.</title>
        <authorList>
            <person name="Limbrick E.M."/>
            <person name="Graf M."/>
            <person name="Derewacz D.K."/>
            <person name="Nguyen F."/>
            <person name="Spraggins J.M."/>
            <person name="Wieland M."/>
            <person name="Ynigez-Gutierrez A.E."/>
            <person name="Reisman B.J."/>
            <person name="Zinshteyn B."/>
            <person name="McCulloch K."/>
            <person name="Iverson T.M."/>
            <person name="Green R."/>
            <person name="Wilson D.N."/>
            <person name="Bachmann B.O."/>
        </authorList>
    </citation>
    <scope>NUCLEOTIDE SEQUENCE</scope>
    <source>
        <strain evidence="2">Africana</strain>
    </source>
</reference>
<name>A0A7D5YBT3_9ACTN</name>
<dbReference type="EMBL" id="CP058905">
    <property type="protein sequence ID" value="QLJ97353.1"/>
    <property type="molecule type" value="Genomic_DNA"/>
</dbReference>
<accession>A0A7D5YBT3</accession>
<gene>
    <name evidence="2" type="ORF">HZU44_21320</name>
</gene>
<evidence type="ECO:0000256" key="1">
    <source>
        <dbReference type="SAM" id="MobiDB-lite"/>
    </source>
</evidence>